<dbReference type="InterPro" id="IPR003423">
    <property type="entry name" value="OMP_efflux"/>
</dbReference>
<dbReference type="Gene3D" id="2.20.200.10">
    <property type="entry name" value="Outer membrane efflux proteins (OEP)"/>
    <property type="match status" value="1"/>
</dbReference>
<keyword evidence="2" id="KW-0564">Palmitate</keyword>
<comment type="similarity">
    <text evidence="1 2">Belongs to the outer membrane factor (OMF) (TC 1.B.17) family.</text>
</comment>
<keyword evidence="2" id="KW-0449">Lipoprotein</keyword>
<gene>
    <name evidence="4" type="ORF">GCM10007053_24190</name>
</gene>
<sequence>MIATFVSLTACTTLGPDYQEPDVDWLAQWETTLYGEVEQSVADPNDVQRLGFWWETFNDPVLNSLILSAREANPSLRIAALNIARSRALLGIAVGTQYPQVQQGSGSAARVDNWPTEGDDSGDRSGLYNYNLGFDLGWELDFWGRFERSIESADAAFFASIANQRNAQVLVSAQVAQTYFAYLTTTRQIQIAQMNADLQLRSLEITRQLYDSGQDSELDLQQANTQFLATSAAIPGLEATQQQLANALTALLGRRPGDLPELAGPAQPLPKLAPGMIDQIPARLMMRRPDVRVAAFTVAAQSAQIGVAEADLYPSISLFGTIGWGGNTADGSTDSLSTGFGPAFTWNLFNYGRLENAVRVQDASLEQAIEQYQATVLQAAREIDDAAITVAKTREQDAMLKDALASSERALKIANTRYREGYSDFQRVLDAQRALANQSTSYVANQGAHASAVVDFYRAMGGGWKPVELSEALPAETIERMESRTDWDGQLREPLPQNEPETGETRE</sequence>
<dbReference type="Proteomes" id="UP000644693">
    <property type="component" value="Unassembled WGS sequence"/>
</dbReference>
<dbReference type="GO" id="GO:0015562">
    <property type="term" value="F:efflux transmembrane transporter activity"/>
    <property type="evidence" value="ECO:0007669"/>
    <property type="project" value="InterPro"/>
</dbReference>
<dbReference type="AlphaFoldDB" id="A0A918XKJ6"/>
<feature type="region of interest" description="Disordered" evidence="3">
    <location>
        <begin position="481"/>
        <end position="507"/>
    </location>
</feature>
<dbReference type="EMBL" id="BMYM01000002">
    <property type="protein sequence ID" value="GHD36136.1"/>
    <property type="molecule type" value="Genomic_DNA"/>
</dbReference>
<comment type="subcellular location">
    <subcellularLocation>
        <location evidence="2">Cell outer membrane</location>
        <topology evidence="2">Lipid-anchor</topology>
    </subcellularLocation>
</comment>
<dbReference type="Pfam" id="PF02321">
    <property type="entry name" value="OEP"/>
    <property type="match status" value="2"/>
</dbReference>
<evidence type="ECO:0000313" key="5">
    <source>
        <dbReference type="Proteomes" id="UP000644693"/>
    </source>
</evidence>
<proteinExistence type="inferred from homology"/>
<reference evidence="4" key="2">
    <citation type="submission" date="2020-09" db="EMBL/GenBank/DDBJ databases">
        <authorList>
            <person name="Sun Q."/>
            <person name="Kim S."/>
        </authorList>
    </citation>
    <scope>NUCLEOTIDE SEQUENCE</scope>
    <source>
        <strain evidence="4">KCTC 23430</strain>
    </source>
</reference>
<keyword evidence="2" id="KW-1134">Transmembrane beta strand</keyword>
<accession>A0A918XKJ6</accession>
<name>A0A918XKJ6_9GAMM</name>
<organism evidence="4 5">
    <name type="scientific">Parahalioglobus pacificus</name>
    <dbReference type="NCBI Taxonomy" id="930806"/>
    <lineage>
        <taxon>Bacteria</taxon>
        <taxon>Pseudomonadati</taxon>
        <taxon>Pseudomonadota</taxon>
        <taxon>Gammaproteobacteria</taxon>
        <taxon>Cellvibrionales</taxon>
        <taxon>Halieaceae</taxon>
        <taxon>Parahalioglobus</taxon>
    </lineage>
</organism>
<keyword evidence="5" id="KW-1185">Reference proteome</keyword>
<dbReference type="GO" id="GO:0009279">
    <property type="term" value="C:cell outer membrane"/>
    <property type="evidence" value="ECO:0007669"/>
    <property type="project" value="UniProtKB-SubCell"/>
</dbReference>
<dbReference type="NCBIfam" id="TIGR01845">
    <property type="entry name" value="outer_NodT"/>
    <property type="match status" value="1"/>
</dbReference>
<dbReference type="SUPFAM" id="SSF56954">
    <property type="entry name" value="Outer membrane efflux proteins (OEP)"/>
    <property type="match status" value="1"/>
</dbReference>
<evidence type="ECO:0000256" key="1">
    <source>
        <dbReference type="ARBA" id="ARBA00007613"/>
    </source>
</evidence>
<dbReference type="InterPro" id="IPR010131">
    <property type="entry name" value="MdtP/NodT-like"/>
</dbReference>
<keyword evidence="2" id="KW-0812">Transmembrane</keyword>
<evidence type="ECO:0000313" key="4">
    <source>
        <dbReference type="EMBL" id="GHD36136.1"/>
    </source>
</evidence>
<evidence type="ECO:0000256" key="3">
    <source>
        <dbReference type="SAM" id="MobiDB-lite"/>
    </source>
</evidence>
<evidence type="ECO:0000256" key="2">
    <source>
        <dbReference type="RuleBase" id="RU362097"/>
    </source>
</evidence>
<feature type="compositionally biased region" description="Basic and acidic residues" evidence="3">
    <location>
        <begin position="481"/>
        <end position="491"/>
    </location>
</feature>
<keyword evidence="2" id="KW-0472">Membrane</keyword>
<dbReference type="PANTHER" id="PTHR30203:SF25">
    <property type="entry name" value="OUTER MEMBRANE PROTEIN-RELATED"/>
    <property type="match status" value="1"/>
</dbReference>
<comment type="caution">
    <text evidence="4">The sequence shown here is derived from an EMBL/GenBank/DDBJ whole genome shotgun (WGS) entry which is preliminary data.</text>
</comment>
<reference evidence="4" key="1">
    <citation type="journal article" date="2014" name="Int. J. Syst. Evol. Microbiol.">
        <title>Complete genome sequence of Corynebacterium casei LMG S-19264T (=DSM 44701T), isolated from a smear-ripened cheese.</title>
        <authorList>
            <consortium name="US DOE Joint Genome Institute (JGI-PGF)"/>
            <person name="Walter F."/>
            <person name="Albersmeier A."/>
            <person name="Kalinowski J."/>
            <person name="Ruckert C."/>
        </authorList>
    </citation>
    <scope>NUCLEOTIDE SEQUENCE</scope>
    <source>
        <strain evidence="4">KCTC 23430</strain>
    </source>
</reference>
<dbReference type="Gene3D" id="1.20.1600.10">
    <property type="entry name" value="Outer membrane efflux proteins (OEP)"/>
    <property type="match status" value="1"/>
</dbReference>
<protein>
    <submittedName>
        <fullName evidence="4">RND transporter</fullName>
    </submittedName>
</protein>
<dbReference type="PANTHER" id="PTHR30203">
    <property type="entry name" value="OUTER MEMBRANE CATION EFFLUX PROTEIN"/>
    <property type="match status" value="1"/>
</dbReference>